<dbReference type="AlphaFoldDB" id="A0A2S0P7R5"/>
<comment type="similarity">
    <text evidence="1">Belongs to the UbiT family.</text>
</comment>
<feature type="domain" description="SCP2" evidence="2">
    <location>
        <begin position="44"/>
        <end position="130"/>
    </location>
</feature>
<dbReference type="HAMAP" id="MF_02231">
    <property type="entry name" value="UbiT"/>
    <property type="match status" value="1"/>
</dbReference>
<dbReference type="EMBL" id="CP028519">
    <property type="protein sequence ID" value="AVY93428.1"/>
    <property type="molecule type" value="Genomic_DNA"/>
</dbReference>
<reference evidence="3 4" key="1">
    <citation type="submission" date="2018-04" db="EMBL/GenBank/DDBJ databases">
        <title>Denitrifier Microvirgula.</title>
        <authorList>
            <person name="Anderson E."/>
            <person name="Jang J."/>
            <person name="Ishii S."/>
        </authorList>
    </citation>
    <scope>NUCLEOTIDE SEQUENCE [LARGE SCALE GENOMIC DNA]</scope>
    <source>
        <strain evidence="3 4">BE2.4</strain>
    </source>
</reference>
<evidence type="ECO:0000313" key="4">
    <source>
        <dbReference type="Proteomes" id="UP000244173"/>
    </source>
</evidence>
<evidence type="ECO:0000259" key="2">
    <source>
        <dbReference type="Pfam" id="PF02036"/>
    </source>
</evidence>
<dbReference type="STRING" id="1122240.GCA_000620105_00690"/>
<keyword evidence="4" id="KW-1185">Reference proteome</keyword>
<dbReference type="InterPro" id="IPR003033">
    <property type="entry name" value="SCP2_sterol-bd_dom"/>
</dbReference>
<dbReference type="KEGG" id="maer:DAI18_04745"/>
<comment type="pathway">
    <text evidence="1">Cofactor biosynthesis; ubiquinone biosynthesis.</text>
</comment>
<protein>
    <recommendedName>
        <fullName evidence="1">Ubiquinone biosynthesis accessory factor UbiT</fullName>
    </recommendedName>
</protein>
<keyword evidence="1" id="KW-0831">Ubiquinone biosynthesis</keyword>
<dbReference type="UniPathway" id="UPA00232"/>
<organism evidence="3 4">
    <name type="scientific">Microvirgula aerodenitrificans</name>
    <dbReference type="NCBI Taxonomy" id="57480"/>
    <lineage>
        <taxon>Bacteria</taxon>
        <taxon>Pseudomonadati</taxon>
        <taxon>Pseudomonadota</taxon>
        <taxon>Betaproteobacteria</taxon>
        <taxon>Neisseriales</taxon>
        <taxon>Aquaspirillaceae</taxon>
        <taxon>Microvirgula</taxon>
    </lineage>
</organism>
<evidence type="ECO:0000313" key="3">
    <source>
        <dbReference type="EMBL" id="AVY93428.1"/>
    </source>
</evidence>
<dbReference type="Gene3D" id="3.30.1050.10">
    <property type="entry name" value="SCP2 sterol-binding domain"/>
    <property type="match status" value="1"/>
</dbReference>
<proteinExistence type="inferred from homology"/>
<gene>
    <name evidence="1" type="primary">ubiT</name>
    <name evidence="3" type="ORF">DAI18_04745</name>
</gene>
<name>A0A2S0P7R5_9NEIS</name>
<dbReference type="InterPro" id="IPR036527">
    <property type="entry name" value="SCP2_sterol-bd_dom_sf"/>
</dbReference>
<dbReference type="SUPFAM" id="SSF55718">
    <property type="entry name" value="SCP-like"/>
    <property type="match status" value="1"/>
</dbReference>
<dbReference type="GO" id="GO:0006744">
    <property type="term" value="P:ubiquinone biosynthetic process"/>
    <property type="evidence" value="ECO:0007669"/>
    <property type="project" value="UniProtKB-UniRule"/>
</dbReference>
<accession>A0A2S0P7R5</accession>
<dbReference type="Pfam" id="PF02036">
    <property type="entry name" value="SCP2"/>
    <property type="match status" value="1"/>
</dbReference>
<comment type="function">
    <text evidence="1">Required for O(2)-independent ubiquinone (coenzyme Q) biosynthesis. Likely functions as an accessory factor.</text>
</comment>
<dbReference type="OrthoDB" id="5292463at2"/>
<evidence type="ECO:0000256" key="1">
    <source>
        <dbReference type="HAMAP-Rule" id="MF_02231"/>
    </source>
</evidence>
<sequence>MSIPDITLPAPLGKLARKLPQRPLSMALVAALNLAGRRGILPADSLELLEERTFVVESSDAGLTASFTVRNGQFVAIARPDTPDLHFTARACDFARLALREEDPDTLFFNRKLDIEGDTELGLIVKNMLDAIDWSGTPLARFIAV</sequence>
<dbReference type="RefSeq" id="WP_028498157.1">
    <property type="nucleotide sequence ID" value="NZ_CALFSO010000123.1"/>
</dbReference>
<dbReference type="Proteomes" id="UP000244173">
    <property type="component" value="Chromosome"/>
</dbReference>
<dbReference type="InterPro" id="IPR016830">
    <property type="entry name" value="UbiT"/>
</dbReference>